<keyword evidence="7" id="KW-1133">Transmembrane helix</keyword>
<evidence type="ECO:0000256" key="1">
    <source>
        <dbReference type="ARBA" id="ARBA00000085"/>
    </source>
</evidence>
<dbReference type="GO" id="GO:0016036">
    <property type="term" value="P:cellular response to phosphate starvation"/>
    <property type="evidence" value="ECO:0007669"/>
    <property type="project" value="TreeGrafter"/>
</dbReference>
<feature type="transmembrane region" description="Helical" evidence="7">
    <location>
        <begin position="6"/>
        <end position="27"/>
    </location>
</feature>
<dbReference type="Pfam" id="PF02518">
    <property type="entry name" value="HATPase_c"/>
    <property type="match status" value="1"/>
</dbReference>
<dbReference type="InterPro" id="IPR050351">
    <property type="entry name" value="BphY/WalK/GraS-like"/>
</dbReference>
<evidence type="ECO:0000256" key="2">
    <source>
        <dbReference type="ARBA" id="ARBA00012438"/>
    </source>
</evidence>
<dbReference type="AlphaFoldDB" id="A0A1G1ZLU2"/>
<evidence type="ECO:0000313" key="10">
    <source>
        <dbReference type="Proteomes" id="UP000177942"/>
    </source>
</evidence>
<dbReference type="SMART" id="SM00388">
    <property type="entry name" value="HisKA"/>
    <property type="match status" value="1"/>
</dbReference>
<dbReference type="EMBL" id="MHJJ01000008">
    <property type="protein sequence ID" value="OGY65511.1"/>
    <property type="molecule type" value="Genomic_DNA"/>
</dbReference>
<dbReference type="InterPro" id="IPR036097">
    <property type="entry name" value="HisK_dim/P_sf"/>
</dbReference>
<dbReference type="PANTHER" id="PTHR45453">
    <property type="entry name" value="PHOSPHATE REGULON SENSOR PROTEIN PHOR"/>
    <property type="match status" value="1"/>
</dbReference>
<dbReference type="PRINTS" id="PR00344">
    <property type="entry name" value="BCTRLSENSOR"/>
</dbReference>
<evidence type="ECO:0000256" key="5">
    <source>
        <dbReference type="ARBA" id="ARBA00022777"/>
    </source>
</evidence>
<dbReference type="Gene3D" id="3.30.565.10">
    <property type="entry name" value="Histidine kinase-like ATPase, C-terminal domain"/>
    <property type="match status" value="1"/>
</dbReference>
<dbReference type="CDD" id="cd00082">
    <property type="entry name" value="HisKA"/>
    <property type="match status" value="1"/>
</dbReference>
<dbReference type="InterPro" id="IPR005467">
    <property type="entry name" value="His_kinase_dom"/>
</dbReference>
<sequence>MINFQIFYLVFLGVAAAAISVLILLFFNSKKDSKRKEIELNNKIKDLEKRGRLTLEYLSIAAHQLRAPLASMKWALELLVQKENSDENKQKLSEILKFNENLAVIINDLLSVSKMEAGALSIKLQPANFENLILEEITILKPHADFKGIEITFQKDEEIKEIMLDPKIFSEAFKNILDNAITYAPKDSKVRVFSDKKENEYVISVHNDGPAIDGQEQSKIFTKFYRGEAAKELRPEGSGLGLFIAKSAIEAMGGKIWFQSPAHENIGAIFYISVPIASIDSRNQYIGFGNQ</sequence>
<dbReference type="PANTHER" id="PTHR45453:SF1">
    <property type="entry name" value="PHOSPHATE REGULON SENSOR PROTEIN PHOR"/>
    <property type="match status" value="1"/>
</dbReference>
<feature type="domain" description="Histidine kinase" evidence="8">
    <location>
        <begin position="60"/>
        <end position="278"/>
    </location>
</feature>
<gene>
    <name evidence="9" type="ORF">A3A16_01440</name>
</gene>
<dbReference type="PROSITE" id="PS50109">
    <property type="entry name" value="HIS_KIN"/>
    <property type="match status" value="1"/>
</dbReference>
<evidence type="ECO:0000256" key="6">
    <source>
        <dbReference type="ARBA" id="ARBA00023012"/>
    </source>
</evidence>
<dbReference type="Proteomes" id="UP000177942">
    <property type="component" value="Unassembled WGS sequence"/>
</dbReference>
<evidence type="ECO:0000256" key="3">
    <source>
        <dbReference type="ARBA" id="ARBA00022553"/>
    </source>
</evidence>
<keyword evidence="7" id="KW-0472">Membrane</keyword>
<reference evidence="9 10" key="1">
    <citation type="journal article" date="2016" name="Nat. Commun.">
        <title>Thousands of microbial genomes shed light on interconnected biogeochemical processes in an aquifer system.</title>
        <authorList>
            <person name="Anantharaman K."/>
            <person name="Brown C.T."/>
            <person name="Hug L.A."/>
            <person name="Sharon I."/>
            <person name="Castelle C.J."/>
            <person name="Probst A.J."/>
            <person name="Thomas B.C."/>
            <person name="Singh A."/>
            <person name="Wilkins M.J."/>
            <person name="Karaoz U."/>
            <person name="Brodie E.L."/>
            <person name="Williams K.H."/>
            <person name="Hubbard S.S."/>
            <person name="Banfield J.F."/>
        </authorList>
    </citation>
    <scope>NUCLEOTIDE SEQUENCE [LARGE SCALE GENOMIC DNA]</scope>
</reference>
<dbReference type="SMART" id="SM00387">
    <property type="entry name" value="HATPase_c"/>
    <property type="match status" value="1"/>
</dbReference>
<comment type="catalytic activity">
    <reaction evidence="1">
        <text>ATP + protein L-histidine = ADP + protein N-phospho-L-histidine.</text>
        <dbReference type="EC" id="2.7.13.3"/>
    </reaction>
</comment>
<dbReference type="InterPro" id="IPR003661">
    <property type="entry name" value="HisK_dim/P_dom"/>
</dbReference>
<dbReference type="Gene3D" id="1.10.287.130">
    <property type="match status" value="1"/>
</dbReference>
<evidence type="ECO:0000313" key="9">
    <source>
        <dbReference type="EMBL" id="OGY65511.1"/>
    </source>
</evidence>
<dbReference type="GO" id="GO:0004721">
    <property type="term" value="F:phosphoprotein phosphatase activity"/>
    <property type="evidence" value="ECO:0007669"/>
    <property type="project" value="TreeGrafter"/>
</dbReference>
<dbReference type="GO" id="GO:0000155">
    <property type="term" value="F:phosphorelay sensor kinase activity"/>
    <property type="evidence" value="ECO:0007669"/>
    <property type="project" value="InterPro"/>
</dbReference>
<dbReference type="EC" id="2.7.13.3" evidence="2"/>
<evidence type="ECO:0000259" key="8">
    <source>
        <dbReference type="PROSITE" id="PS50109"/>
    </source>
</evidence>
<protein>
    <recommendedName>
        <fullName evidence="2">histidine kinase</fullName>
        <ecNumber evidence="2">2.7.13.3</ecNumber>
    </recommendedName>
</protein>
<dbReference type="STRING" id="1798407.A3A16_01440"/>
<evidence type="ECO:0000256" key="7">
    <source>
        <dbReference type="SAM" id="Phobius"/>
    </source>
</evidence>
<accession>A0A1G1ZLU2</accession>
<dbReference type="SUPFAM" id="SSF55874">
    <property type="entry name" value="ATPase domain of HSP90 chaperone/DNA topoisomerase II/histidine kinase"/>
    <property type="match status" value="1"/>
</dbReference>
<keyword evidence="3" id="KW-0597">Phosphoprotein</keyword>
<dbReference type="SUPFAM" id="SSF47384">
    <property type="entry name" value="Homodimeric domain of signal transducing histidine kinase"/>
    <property type="match status" value="1"/>
</dbReference>
<keyword evidence="7" id="KW-0812">Transmembrane</keyword>
<organism evidence="9 10">
    <name type="scientific">Candidatus Harrisonbacteria bacterium RIFCSPLOWO2_01_FULL_44_18</name>
    <dbReference type="NCBI Taxonomy" id="1798407"/>
    <lineage>
        <taxon>Bacteria</taxon>
        <taxon>Candidatus Harrisoniibacteriota</taxon>
    </lineage>
</organism>
<dbReference type="GO" id="GO:0005886">
    <property type="term" value="C:plasma membrane"/>
    <property type="evidence" value="ECO:0007669"/>
    <property type="project" value="TreeGrafter"/>
</dbReference>
<dbReference type="InterPro" id="IPR004358">
    <property type="entry name" value="Sig_transdc_His_kin-like_C"/>
</dbReference>
<proteinExistence type="predicted"/>
<dbReference type="InterPro" id="IPR003594">
    <property type="entry name" value="HATPase_dom"/>
</dbReference>
<keyword evidence="5" id="KW-0418">Kinase</keyword>
<name>A0A1G1ZLU2_9BACT</name>
<comment type="caution">
    <text evidence="9">The sequence shown here is derived from an EMBL/GenBank/DDBJ whole genome shotgun (WGS) entry which is preliminary data.</text>
</comment>
<dbReference type="InterPro" id="IPR036890">
    <property type="entry name" value="HATPase_C_sf"/>
</dbReference>
<keyword evidence="6" id="KW-0902">Two-component regulatory system</keyword>
<dbReference type="Pfam" id="PF00512">
    <property type="entry name" value="HisKA"/>
    <property type="match status" value="1"/>
</dbReference>
<evidence type="ECO:0000256" key="4">
    <source>
        <dbReference type="ARBA" id="ARBA00022679"/>
    </source>
</evidence>
<keyword evidence="4" id="KW-0808">Transferase</keyword>